<reference evidence="1 2" key="1">
    <citation type="submission" date="2015-01" db="EMBL/GenBank/DDBJ databases">
        <title>Genome Sequencing of Rickettsiales.</title>
        <authorList>
            <person name="Daugherty S.C."/>
            <person name="Su Q."/>
            <person name="Abolude K."/>
            <person name="Beier-Sexton M."/>
            <person name="Carlyon J.A."/>
            <person name="Carter R."/>
            <person name="Day N.P."/>
            <person name="Dumler S.J."/>
            <person name="Dyachenko V."/>
            <person name="Godinez A."/>
            <person name="Kurtti T.J."/>
            <person name="Lichay M."/>
            <person name="Mullins K.E."/>
            <person name="Ott S."/>
            <person name="Pappas-Brown V."/>
            <person name="Paris D.H."/>
            <person name="Patel P."/>
            <person name="Richards A.L."/>
            <person name="Sadzewicz L."/>
            <person name="Sears K."/>
            <person name="Seidman D."/>
            <person name="Sengamalay N."/>
            <person name="Stenos J."/>
            <person name="Tallon L.J."/>
            <person name="Vincent G."/>
            <person name="Fraser C.M."/>
            <person name="Munderloh U."/>
            <person name="Dunning-Hotopp J.C."/>
        </authorList>
    </citation>
    <scope>NUCLEOTIDE SEQUENCE [LARGE SCALE GENOMIC DNA]</scope>
    <source>
        <strain evidence="1 2">NCH-1</strain>
    </source>
</reference>
<dbReference type="Proteomes" id="UP000033754">
    <property type="component" value="Unassembled WGS sequence"/>
</dbReference>
<protein>
    <submittedName>
        <fullName evidence="1">Uncharacterized protein</fullName>
    </submittedName>
</protein>
<organism evidence="1 2">
    <name type="scientific">Anaplasma phagocytophilum str. NCH-1</name>
    <dbReference type="NCBI Taxonomy" id="1359161"/>
    <lineage>
        <taxon>Bacteria</taxon>
        <taxon>Pseudomonadati</taxon>
        <taxon>Pseudomonadota</taxon>
        <taxon>Alphaproteobacteria</taxon>
        <taxon>Rickettsiales</taxon>
        <taxon>Anaplasmataceae</taxon>
        <taxon>Anaplasma</taxon>
        <taxon>phagocytophilum group</taxon>
    </lineage>
</organism>
<dbReference type="EMBL" id="LANT01000006">
    <property type="protein sequence ID" value="KJV65248.1"/>
    <property type="molecule type" value="Genomic_DNA"/>
</dbReference>
<evidence type="ECO:0000313" key="1">
    <source>
        <dbReference type="EMBL" id="KJV65248.1"/>
    </source>
</evidence>
<comment type="caution">
    <text evidence="1">The sequence shown here is derived from an EMBL/GenBank/DDBJ whole genome shotgun (WGS) entry which is preliminary data.</text>
</comment>
<sequence>MLVCPLVFSIRGIINSKLLKPVIRCCLHLYSEASVLKLSIAC</sequence>
<proteinExistence type="predicted"/>
<dbReference type="PATRIC" id="fig|1359161.3.peg.1073"/>
<dbReference type="AlphaFoldDB" id="A0A0F3NAY6"/>
<evidence type="ECO:0000313" key="2">
    <source>
        <dbReference type="Proteomes" id="UP000033754"/>
    </source>
</evidence>
<accession>A0A0F3NAY6</accession>
<name>A0A0F3NAY6_ANAPH</name>
<gene>
    <name evidence="1" type="ORF">EPHNCH_0957</name>
</gene>